<accession>A0A1W1UND0</accession>
<evidence type="ECO:0000313" key="1">
    <source>
        <dbReference type="EMBL" id="SMB82635.1"/>
    </source>
</evidence>
<evidence type="ECO:0000313" key="2">
    <source>
        <dbReference type="Proteomes" id="UP000192582"/>
    </source>
</evidence>
<dbReference type="SUPFAM" id="SSF56935">
    <property type="entry name" value="Porins"/>
    <property type="match status" value="1"/>
</dbReference>
<organism evidence="1 2">
    <name type="scientific">Deinococcus hopiensis KR-140</name>
    <dbReference type="NCBI Taxonomy" id="695939"/>
    <lineage>
        <taxon>Bacteria</taxon>
        <taxon>Thermotogati</taxon>
        <taxon>Deinococcota</taxon>
        <taxon>Deinococci</taxon>
        <taxon>Deinococcales</taxon>
        <taxon>Deinococcaceae</taxon>
        <taxon>Deinococcus</taxon>
    </lineage>
</organism>
<reference evidence="1 2" key="1">
    <citation type="submission" date="2017-04" db="EMBL/GenBank/DDBJ databases">
        <authorList>
            <person name="Afonso C.L."/>
            <person name="Miller P.J."/>
            <person name="Scott M.A."/>
            <person name="Spackman E."/>
            <person name="Goraichik I."/>
            <person name="Dimitrov K.M."/>
            <person name="Suarez D.L."/>
            <person name="Swayne D.E."/>
        </authorList>
    </citation>
    <scope>NUCLEOTIDE SEQUENCE [LARGE SCALE GENOMIC DNA]</scope>
    <source>
        <strain evidence="1 2">KR-140</strain>
    </source>
</reference>
<dbReference type="STRING" id="695939.SAMN00790413_04092"/>
<dbReference type="EMBL" id="FWWU01000006">
    <property type="protein sequence ID" value="SMB82635.1"/>
    <property type="molecule type" value="Genomic_DNA"/>
</dbReference>
<proteinExistence type="predicted"/>
<protein>
    <submittedName>
        <fullName evidence="1">Uncharacterized protein</fullName>
    </submittedName>
</protein>
<keyword evidence="2" id="KW-1185">Reference proteome</keyword>
<sequence length="444" mass="45222">MCCAALGGAAGASGEFHVKFYSFAAPQTLADALSVQFRIQSPGGGPSSYAAELLAESRQQNLTARYSSGRNFFQVQARRQSDPILNNSTLSGTLSYSYSPALAPTGLAMSSFSTYYSYSASQSPTQSVQVHSGGLNFGVRFSDTLSGSVNGSVFLVDIKAGTSSSTQRSATLSGSLNYRKDATTVSASPSVSLADGKASWNVGVNARTAPRSDLTLSANANASSSSPPTASAEVQYDASALLGTGTPKGKLSVGSAISVSSAAYTVSGRVRTTVNPNLSLGGSVAFTPTTSDVTYTADASGKLGAAYLSANTSLGTRPGTAPAFSVGASVSSQAAPLYGSLFVGYRRQDPNQSGNASGTFGYRSGKLDVSSTVALNATQSASSPSAGQTGTTPGAWQISGFADLTAAYAVGEKYDVSGSLRYEAGSGPQAPARLRYGVGLRYRF</sequence>
<gene>
    <name evidence="1" type="ORF">SAMN00790413_04092</name>
</gene>
<name>A0A1W1UND0_9DEIO</name>
<dbReference type="Proteomes" id="UP000192582">
    <property type="component" value="Unassembled WGS sequence"/>
</dbReference>
<dbReference type="AlphaFoldDB" id="A0A1W1UND0"/>